<evidence type="ECO:0000313" key="3">
    <source>
        <dbReference type="Proteomes" id="UP000824238"/>
    </source>
</evidence>
<gene>
    <name evidence="2" type="ORF">IAD36_07020</name>
</gene>
<keyword evidence="1" id="KW-1133">Transmembrane helix</keyword>
<keyword evidence="1" id="KW-0812">Transmembrane</keyword>
<comment type="caution">
    <text evidence="2">The sequence shown here is derived from an EMBL/GenBank/DDBJ whole genome shotgun (WGS) entry which is preliminary data.</text>
</comment>
<organism evidence="2 3">
    <name type="scientific">Candidatus Scatomorpha intestinigallinarum</name>
    <dbReference type="NCBI Taxonomy" id="2840923"/>
    <lineage>
        <taxon>Bacteria</taxon>
        <taxon>Bacillati</taxon>
        <taxon>Bacillota</taxon>
        <taxon>Clostridia</taxon>
        <taxon>Eubacteriales</taxon>
        <taxon>Candidatus Scatomorpha</taxon>
    </lineage>
</organism>
<dbReference type="EMBL" id="DVHH01000168">
    <property type="protein sequence ID" value="HIR55323.1"/>
    <property type="molecule type" value="Genomic_DNA"/>
</dbReference>
<dbReference type="Proteomes" id="UP000824238">
    <property type="component" value="Unassembled WGS sequence"/>
</dbReference>
<protein>
    <submittedName>
        <fullName evidence="2">Uncharacterized protein</fullName>
    </submittedName>
</protein>
<proteinExistence type="predicted"/>
<dbReference type="AlphaFoldDB" id="A0A9D1DM07"/>
<reference evidence="2" key="1">
    <citation type="submission" date="2020-10" db="EMBL/GenBank/DDBJ databases">
        <authorList>
            <person name="Gilroy R."/>
        </authorList>
    </citation>
    <scope>NUCLEOTIDE SEQUENCE</scope>
    <source>
        <strain evidence="2">ChiGjej3B3-7149</strain>
    </source>
</reference>
<feature type="transmembrane region" description="Helical" evidence="1">
    <location>
        <begin position="31"/>
        <end position="51"/>
    </location>
</feature>
<reference evidence="2" key="2">
    <citation type="journal article" date="2021" name="PeerJ">
        <title>Extensive microbial diversity within the chicken gut microbiome revealed by metagenomics and culture.</title>
        <authorList>
            <person name="Gilroy R."/>
            <person name="Ravi A."/>
            <person name="Getino M."/>
            <person name="Pursley I."/>
            <person name="Horton D.L."/>
            <person name="Alikhan N.F."/>
            <person name="Baker D."/>
            <person name="Gharbi K."/>
            <person name="Hall N."/>
            <person name="Watson M."/>
            <person name="Adriaenssens E.M."/>
            <person name="Foster-Nyarko E."/>
            <person name="Jarju S."/>
            <person name="Secka A."/>
            <person name="Antonio M."/>
            <person name="Oren A."/>
            <person name="Chaudhuri R.R."/>
            <person name="La Ragione R."/>
            <person name="Hildebrand F."/>
            <person name="Pallen M.J."/>
        </authorList>
    </citation>
    <scope>NUCLEOTIDE SEQUENCE</scope>
    <source>
        <strain evidence="2">ChiGjej3B3-7149</strain>
    </source>
</reference>
<evidence type="ECO:0000256" key="1">
    <source>
        <dbReference type="SAM" id="Phobius"/>
    </source>
</evidence>
<sequence length="91" mass="10257">MEAQTGKLFRPGDEVVHVVEAVEQRAGERALMSWGSVAYSVCTLIVFGYCIRMTQKMSQDKDPFNAENVSLLRRMALIYGVELQQLSDETL</sequence>
<name>A0A9D1DM07_9FIRM</name>
<accession>A0A9D1DM07</accession>
<evidence type="ECO:0000313" key="2">
    <source>
        <dbReference type="EMBL" id="HIR55323.1"/>
    </source>
</evidence>
<keyword evidence="1" id="KW-0472">Membrane</keyword>